<proteinExistence type="inferred from homology"/>
<dbReference type="PANTHER" id="PTHR17453">
    <property type="entry name" value="SIGNAL RECOGNITION PARTICLE 19 KD PROTEIN"/>
    <property type="match status" value="1"/>
</dbReference>
<keyword evidence="4 5" id="KW-0687">Ribonucleoprotein</keyword>
<accession>A0A2U1S9J0</accession>
<dbReference type="GO" id="GO:0006617">
    <property type="term" value="P:SRP-dependent cotranslational protein targeting to membrane, signal sequence recognition"/>
    <property type="evidence" value="ECO:0007669"/>
    <property type="project" value="TreeGrafter"/>
</dbReference>
<dbReference type="PANTHER" id="PTHR17453:SF0">
    <property type="entry name" value="SIGNAL RECOGNITION PARTICLE 19 KDA PROTEIN"/>
    <property type="match status" value="1"/>
</dbReference>
<dbReference type="InterPro" id="IPR036521">
    <property type="entry name" value="SRP19-like_sf"/>
</dbReference>
<comment type="caution">
    <text evidence="6">The sequence shown here is derived from an EMBL/GenBank/DDBJ whole genome shotgun (WGS) entry which is preliminary data.</text>
</comment>
<dbReference type="AlphaFoldDB" id="A0A2U1S9J0"/>
<keyword evidence="5" id="KW-0694">RNA-binding</keyword>
<comment type="subunit">
    <text evidence="5">Part of the signal recognition particle protein translocation system, which is composed of SRP and FtsY. Archaeal SRP consists of a 7S RNA molecule of 300 nucleotides and two protein subunits: SRP54 and SRP19.</text>
</comment>
<evidence type="ECO:0000313" key="7">
    <source>
        <dbReference type="Proteomes" id="UP000245577"/>
    </source>
</evidence>
<dbReference type="InterPro" id="IPR002778">
    <property type="entry name" value="Signal_recog_particle_SRP19"/>
</dbReference>
<dbReference type="GO" id="GO:0048500">
    <property type="term" value="C:signal recognition particle"/>
    <property type="evidence" value="ECO:0007669"/>
    <property type="project" value="UniProtKB-UniRule"/>
</dbReference>
<dbReference type="EMBL" id="MZGU01000002">
    <property type="protein sequence ID" value="PWB87093.1"/>
    <property type="molecule type" value="Genomic_DNA"/>
</dbReference>
<keyword evidence="2 5" id="KW-0963">Cytoplasm</keyword>
<evidence type="ECO:0000256" key="4">
    <source>
        <dbReference type="ARBA" id="ARBA00023274"/>
    </source>
</evidence>
<dbReference type="Proteomes" id="UP000245577">
    <property type="component" value="Unassembled WGS sequence"/>
</dbReference>
<evidence type="ECO:0000256" key="1">
    <source>
        <dbReference type="ARBA" id="ARBA00004496"/>
    </source>
</evidence>
<evidence type="ECO:0000256" key="5">
    <source>
        <dbReference type="HAMAP-Rule" id="MF_00305"/>
    </source>
</evidence>
<dbReference type="SUPFAM" id="SSF69695">
    <property type="entry name" value="SRP19"/>
    <property type="match status" value="1"/>
</dbReference>
<dbReference type="RefSeq" id="WP_116669034.1">
    <property type="nucleotide sequence ID" value="NZ_CASEFK010000010.1"/>
</dbReference>
<reference evidence="6 7" key="1">
    <citation type="submission" date="2017-03" db="EMBL/GenBank/DDBJ databases">
        <title>Genome sequence of Methanobrevibacter wosei.</title>
        <authorList>
            <person name="Poehlein A."/>
            <person name="Seedorf H."/>
            <person name="Daniel R."/>
        </authorList>
    </citation>
    <scope>NUCLEOTIDE SEQUENCE [LARGE SCALE GENOMIC DNA]</scope>
    <source>
        <strain evidence="6 7">DSM 11979</strain>
    </source>
</reference>
<sequence length="94" mass="11021">MNKQKNRIIIWPQYFDKNLSHSEGRKVSLEYAINEPTVNDISRALKRLQIPNIIHNEKAYPGKWYEKSGCILAESDQNKLQLLKEIGLKLKEIK</sequence>
<keyword evidence="7" id="KW-1185">Reference proteome</keyword>
<comment type="subcellular location">
    <subcellularLocation>
        <location evidence="1 5">Cytoplasm</location>
    </subcellularLocation>
</comment>
<name>A0A2U1S9J0_9EURY</name>
<organism evidence="6 7">
    <name type="scientific">Methanobrevibacter woesei</name>
    <dbReference type="NCBI Taxonomy" id="190976"/>
    <lineage>
        <taxon>Archaea</taxon>
        <taxon>Methanobacteriati</taxon>
        <taxon>Methanobacteriota</taxon>
        <taxon>Methanomada group</taxon>
        <taxon>Methanobacteria</taxon>
        <taxon>Methanobacteriales</taxon>
        <taxon>Methanobacteriaceae</taxon>
        <taxon>Methanobrevibacter</taxon>
    </lineage>
</organism>
<gene>
    <name evidence="5" type="primary">srp19</name>
    <name evidence="6" type="ORF">MBBWO_02100</name>
</gene>
<evidence type="ECO:0000256" key="2">
    <source>
        <dbReference type="ARBA" id="ARBA00022490"/>
    </source>
</evidence>
<protein>
    <recommendedName>
        <fullName evidence="5">Signal recognition particle 19 kDa protein</fullName>
        <shortName evidence="5">SRP19</shortName>
    </recommendedName>
</protein>
<comment type="similarity">
    <text evidence="5">Belongs to the SRP19 family.</text>
</comment>
<dbReference type="GO" id="GO:0008312">
    <property type="term" value="F:7S RNA binding"/>
    <property type="evidence" value="ECO:0007669"/>
    <property type="project" value="UniProtKB-UniRule"/>
</dbReference>
<dbReference type="InterPro" id="IPR022938">
    <property type="entry name" value="SRP19_arc-type"/>
</dbReference>
<evidence type="ECO:0000256" key="3">
    <source>
        <dbReference type="ARBA" id="ARBA00023135"/>
    </source>
</evidence>
<keyword evidence="3 5" id="KW-0733">Signal recognition particle</keyword>
<dbReference type="Gene3D" id="3.30.56.30">
    <property type="entry name" value="Signal recognition particle, SRP19-like subunit"/>
    <property type="match status" value="1"/>
</dbReference>
<comment type="function">
    <text evidence="5">Involved in targeting and insertion of nascent membrane proteins into the cytoplasmic membrane. Binds directly to 7S RNA and mediates binding of the 54 kDa subunit of the SRP.</text>
</comment>
<evidence type="ECO:0000313" key="6">
    <source>
        <dbReference type="EMBL" id="PWB87093.1"/>
    </source>
</evidence>
<dbReference type="HAMAP" id="MF_00305">
    <property type="entry name" value="SRP19"/>
    <property type="match status" value="1"/>
</dbReference>
<dbReference type="OrthoDB" id="56356at2157"/>
<dbReference type="Pfam" id="PF01922">
    <property type="entry name" value="SRP19"/>
    <property type="match status" value="1"/>
</dbReference>